<feature type="compositionally biased region" description="Basic and acidic residues" evidence="1">
    <location>
        <begin position="41"/>
        <end position="53"/>
    </location>
</feature>
<comment type="caution">
    <text evidence="2">The sequence shown here is derived from an EMBL/GenBank/DDBJ whole genome shotgun (WGS) entry which is preliminary data.</text>
</comment>
<proteinExistence type="predicted"/>
<dbReference type="EMBL" id="BQNB010013876">
    <property type="protein sequence ID" value="GJT21287.1"/>
    <property type="molecule type" value="Genomic_DNA"/>
</dbReference>
<gene>
    <name evidence="2" type="ORF">Tco_0891224</name>
</gene>
<evidence type="ECO:0000313" key="2">
    <source>
        <dbReference type="EMBL" id="GJT21287.1"/>
    </source>
</evidence>
<name>A0ABQ5C596_9ASTR</name>
<feature type="compositionally biased region" description="Polar residues" evidence="1">
    <location>
        <begin position="102"/>
        <end position="115"/>
    </location>
</feature>
<protein>
    <submittedName>
        <fullName evidence="2">Uncharacterized protein</fullName>
    </submittedName>
</protein>
<feature type="compositionally biased region" description="Basic and acidic residues" evidence="1">
    <location>
        <begin position="1"/>
        <end position="26"/>
    </location>
</feature>
<dbReference type="Proteomes" id="UP001151760">
    <property type="component" value="Unassembled WGS sequence"/>
</dbReference>
<feature type="region of interest" description="Disordered" evidence="1">
    <location>
        <begin position="102"/>
        <end position="145"/>
    </location>
</feature>
<reference evidence="2" key="2">
    <citation type="submission" date="2022-01" db="EMBL/GenBank/DDBJ databases">
        <authorList>
            <person name="Yamashiro T."/>
            <person name="Shiraishi A."/>
            <person name="Satake H."/>
            <person name="Nakayama K."/>
        </authorList>
    </citation>
    <scope>NUCLEOTIDE SEQUENCE</scope>
</reference>
<feature type="compositionally biased region" description="Basic residues" evidence="1">
    <location>
        <begin position="27"/>
        <end position="38"/>
    </location>
</feature>
<reference evidence="2" key="1">
    <citation type="journal article" date="2022" name="Int. J. Mol. Sci.">
        <title>Draft Genome of Tanacetum Coccineum: Genomic Comparison of Closely Related Tanacetum-Family Plants.</title>
        <authorList>
            <person name="Yamashiro T."/>
            <person name="Shiraishi A."/>
            <person name="Nakayama K."/>
            <person name="Satake H."/>
        </authorList>
    </citation>
    <scope>NUCLEOTIDE SEQUENCE</scope>
</reference>
<evidence type="ECO:0000256" key="1">
    <source>
        <dbReference type="SAM" id="MobiDB-lite"/>
    </source>
</evidence>
<keyword evidence="3" id="KW-1185">Reference proteome</keyword>
<evidence type="ECO:0000313" key="3">
    <source>
        <dbReference type="Proteomes" id="UP001151760"/>
    </source>
</evidence>
<accession>A0ABQ5C596</accession>
<organism evidence="2 3">
    <name type="scientific">Tanacetum coccineum</name>
    <dbReference type="NCBI Taxonomy" id="301880"/>
    <lineage>
        <taxon>Eukaryota</taxon>
        <taxon>Viridiplantae</taxon>
        <taxon>Streptophyta</taxon>
        <taxon>Embryophyta</taxon>
        <taxon>Tracheophyta</taxon>
        <taxon>Spermatophyta</taxon>
        <taxon>Magnoliopsida</taxon>
        <taxon>eudicotyledons</taxon>
        <taxon>Gunneridae</taxon>
        <taxon>Pentapetalae</taxon>
        <taxon>asterids</taxon>
        <taxon>campanulids</taxon>
        <taxon>Asterales</taxon>
        <taxon>Asteraceae</taxon>
        <taxon>Asteroideae</taxon>
        <taxon>Anthemideae</taxon>
        <taxon>Anthemidinae</taxon>
        <taxon>Tanacetum</taxon>
    </lineage>
</organism>
<feature type="region of interest" description="Disordered" evidence="1">
    <location>
        <begin position="1"/>
        <end position="53"/>
    </location>
</feature>
<sequence length="145" mass="16043">MVHNYYLEEAKKKEQLQKDQALDSKPAKKAAQSHKTTKRYIPVEKKSDAKKPERRIYTGHRWIPTGKTVGTCLNSNDSAILLGKRTCIPNTVICANSSSLIPDTSTASEPISSKGTDIAKITRKRSKPDKHGHGNGKSAQEPEVF</sequence>
<feature type="compositionally biased region" description="Basic residues" evidence="1">
    <location>
        <begin position="121"/>
        <end position="134"/>
    </location>
</feature>